<feature type="compositionally biased region" description="Low complexity" evidence="1">
    <location>
        <begin position="26"/>
        <end position="56"/>
    </location>
</feature>
<keyword evidence="2" id="KW-0732">Signal</keyword>
<dbReference type="Proteomes" id="UP001237105">
    <property type="component" value="Unassembled WGS sequence"/>
</dbReference>
<dbReference type="PROSITE" id="PS51257">
    <property type="entry name" value="PROKAR_LIPOPROTEIN"/>
    <property type="match status" value="1"/>
</dbReference>
<sequence>MRRSTTTTLALSTVVAALALTGCAGPAEPAGTSPASSASAPRGDSAPSAPAPLSSAQLSERLLTGRDLGEGYTREPEAPRRSGDVAVIGCPALEKLGTGAATGSGLAFPRKAKVSFTYTGSSSSELGEELYSDSPAKLSRGIGKVFDAMLSCRSFQVASGSSVIDVRTERASVPDLADERWSQLLTFSAGGQRRIVKQTAARTGNLLVIVSGNPGLVDAHLARAVGKAQRTR</sequence>
<comment type="caution">
    <text evidence="3">The sequence shown here is derived from an EMBL/GenBank/DDBJ whole genome shotgun (WGS) entry which is preliminary data.</text>
</comment>
<evidence type="ECO:0000313" key="4">
    <source>
        <dbReference type="Proteomes" id="UP001237105"/>
    </source>
</evidence>
<name>A0ABT6SPG0_9ACTN</name>
<protein>
    <recommendedName>
        <fullName evidence="5">Lipoprotein</fullName>
    </recommendedName>
</protein>
<organism evidence="3 4">
    <name type="scientific">Streptomyces luteolus</name>
    <dbReference type="NCBI Taxonomy" id="3043615"/>
    <lineage>
        <taxon>Bacteria</taxon>
        <taxon>Bacillati</taxon>
        <taxon>Actinomycetota</taxon>
        <taxon>Actinomycetes</taxon>
        <taxon>Kitasatosporales</taxon>
        <taxon>Streptomycetaceae</taxon>
        <taxon>Streptomyces</taxon>
    </lineage>
</organism>
<evidence type="ECO:0000256" key="1">
    <source>
        <dbReference type="SAM" id="MobiDB-lite"/>
    </source>
</evidence>
<gene>
    <name evidence="3" type="ORF">QIT00_01695</name>
</gene>
<feature type="region of interest" description="Disordered" evidence="1">
    <location>
        <begin position="26"/>
        <end position="58"/>
    </location>
</feature>
<accession>A0ABT6SPG0</accession>
<keyword evidence="4" id="KW-1185">Reference proteome</keyword>
<evidence type="ECO:0000256" key="2">
    <source>
        <dbReference type="SAM" id="SignalP"/>
    </source>
</evidence>
<proteinExistence type="predicted"/>
<evidence type="ECO:0008006" key="5">
    <source>
        <dbReference type="Google" id="ProtNLM"/>
    </source>
</evidence>
<reference evidence="3 4" key="1">
    <citation type="submission" date="2023-05" db="EMBL/GenBank/DDBJ databases">
        <title>Draft genome sequence of Streptomyces sp. B-S-A12 isolated from a cave soil in Thailand.</title>
        <authorList>
            <person name="Chamroensaksri N."/>
            <person name="Muangham S."/>
        </authorList>
    </citation>
    <scope>NUCLEOTIDE SEQUENCE [LARGE SCALE GENOMIC DNA]</scope>
    <source>
        <strain evidence="3 4">B-S-A12</strain>
    </source>
</reference>
<dbReference type="RefSeq" id="WP_282533195.1">
    <property type="nucleotide sequence ID" value="NZ_JASCIS010000001.1"/>
</dbReference>
<feature type="signal peptide" evidence="2">
    <location>
        <begin position="1"/>
        <end position="26"/>
    </location>
</feature>
<evidence type="ECO:0000313" key="3">
    <source>
        <dbReference type="EMBL" id="MDI3417286.1"/>
    </source>
</evidence>
<dbReference type="EMBL" id="JASCIS010000001">
    <property type="protein sequence ID" value="MDI3417286.1"/>
    <property type="molecule type" value="Genomic_DNA"/>
</dbReference>
<feature type="chain" id="PRO_5046980988" description="Lipoprotein" evidence="2">
    <location>
        <begin position="27"/>
        <end position="232"/>
    </location>
</feature>